<dbReference type="AlphaFoldDB" id="A0A0M8MH95"/>
<evidence type="ECO:0000313" key="7">
    <source>
        <dbReference type="EMBL" id="KOS12416.1"/>
    </source>
</evidence>
<feature type="transmembrane region" description="Helical" evidence="6">
    <location>
        <begin position="45"/>
        <end position="66"/>
    </location>
</feature>
<evidence type="ECO:0000256" key="4">
    <source>
        <dbReference type="ARBA" id="ARBA00023136"/>
    </source>
</evidence>
<proteinExistence type="predicted"/>
<keyword evidence="8" id="KW-1185">Reference proteome</keyword>
<dbReference type="GO" id="GO:0032469">
    <property type="term" value="P:endoplasmic reticulum calcium ion homeostasis"/>
    <property type="evidence" value="ECO:0007669"/>
    <property type="project" value="InterPro"/>
</dbReference>
<keyword evidence="3 6" id="KW-1133">Transmembrane helix</keyword>
<dbReference type="GO" id="GO:0005509">
    <property type="term" value="F:calcium ion binding"/>
    <property type="evidence" value="ECO:0007669"/>
    <property type="project" value="InterPro"/>
</dbReference>
<keyword evidence="2 6" id="KW-0812">Transmembrane</keyword>
<dbReference type="Proteomes" id="UP000037751">
    <property type="component" value="Unassembled WGS sequence"/>
</dbReference>
<dbReference type="GO" id="GO:0016020">
    <property type="term" value="C:membrane"/>
    <property type="evidence" value="ECO:0007669"/>
    <property type="project" value="UniProtKB-SubCell"/>
</dbReference>
<evidence type="ECO:0000256" key="5">
    <source>
        <dbReference type="SAM" id="MobiDB-lite"/>
    </source>
</evidence>
<evidence type="ECO:0000256" key="1">
    <source>
        <dbReference type="ARBA" id="ARBA00004167"/>
    </source>
</evidence>
<comment type="subcellular location">
    <subcellularLocation>
        <location evidence="1">Membrane</location>
        <topology evidence="1">Single-pass membrane protein</topology>
    </subcellularLocation>
</comment>
<keyword evidence="4 6" id="KW-0472">Membrane</keyword>
<gene>
    <name evidence="7" type="ORF">Malapachy_0310</name>
</gene>
<feature type="region of interest" description="Disordered" evidence="5">
    <location>
        <begin position="371"/>
        <end position="405"/>
    </location>
</feature>
<dbReference type="PANTHER" id="PTHR12883">
    <property type="entry name" value="ADIPOCYTE-SPECIFIC PROTEIN 4-RELATED"/>
    <property type="match status" value="1"/>
</dbReference>
<evidence type="ECO:0000313" key="8">
    <source>
        <dbReference type="Proteomes" id="UP000037751"/>
    </source>
</evidence>
<dbReference type="GeneID" id="28726710"/>
<dbReference type="EMBL" id="LGAV01000014">
    <property type="protein sequence ID" value="KOS12416.1"/>
    <property type="molecule type" value="Genomic_DNA"/>
</dbReference>
<comment type="caution">
    <text evidence="7">The sequence shown here is derived from an EMBL/GenBank/DDBJ whole genome shotgun (WGS) entry which is preliminary data.</text>
</comment>
<sequence length="405" mass="46153">MERFLQRVSQVWRPAMELNKDKGPALWTGKIGNIDLAFHPKLFRIQGIVLGVVVVYIVFATLGHLLNKQRMAAWSKVYGEYLRKEFAQVGIDATSAEPKLMWNGSDEACLFATGRRGVDTLHATVSLRPWQDPLRILVSMLYDMLMLPARPWLASDNVTLTFTLPKAPRVNGGVFALISKYKLREVRYDRYDMLFARVADAANASASRDLDERFAIASESGNITDRWLGEVGQRGDDQRRALGITEALNGPAGLFLESLVFTDQPHVRPLYPHLDQERVERLELTMRLPRTQRQAETSLELLKLALDLVDALYLTSSGRSTILALRPETHTALKKTRADAQAALEEVLTRDRKAELEEAAEEERLRLQKEKFEKLTPAEQAKRKEVAKRRNQRKAQMTQMKRSRM</sequence>
<dbReference type="InterPro" id="IPR012879">
    <property type="entry name" value="CCDC47"/>
</dbReference>
<evidence type="ECO:0000256" key="3">
    <source>
        <dbReference type="ARBA" id="ARBA00022989"/>
    </source>
</evidence>
<protein>
    <recommendedName>
        <fullName evidence="9">DUF1682-domain-containing protein</fullName>
    </recommendedName>
</protein>
<accession>A0A0M8MH95</accession>
<dbReference type="STRING" id="77020.A0A0M8MH95"/>
<evidence type="ECO:0000256" key="2">
    <source>
        <dbReference type="ARBA" id="ARBA00022692"/>
    </source>
</evidence>
<dbReference type="GO" id="GO:0005783">
    <property type="term" value="C:endoplasmic reticulum"/>
    <property type="evidence" value="ECO:0007669"/>
    <property type="project" value="InterPro"/>
</dbReference>
<dbReference type="VEuPathDB" id="FungiDB:Malapachy_0310"/>
<dbReference type="RefSeq" id="XP_017990048.1">
    <property type="nucleotide sequence ID" value="XM_018134835.1"/>
</dbReference>
<dbReference type="Pfam" id="PF07946">
    <property type="entry name" value="CCDC47"/>
    <property type="match status" value="1"/>
</dbReference>
<feature type="compositionally biased region" description="Basic and acidic residues" evidence="5">
    <location>
        <begin position="371"/>
        <end position="384"/>
    </location>
</feature>
<feature type="compositionally biased region" description="Polar residues" evidence="5">
    <location>
        <begin position="394"/>
        <end position="405"/>
    </location>
</feature>
<evidence type="ECO:0008006" key="9">
    <source>
        <dbReference type="Google" id="ProtNLM"/>
    </source>
</evidence>
<name>A0A0M8MH95_9BASI</name>
<reference evidence="7 8" key="1">
    <citation type="submission" date="2015-07" db="EMBL/GenBank/DDBJ databases">
        <title>Draft Genome Sequence of Malassezia furfur CBS1878 and Malassezia pachydermatis CBS1879.</title>
        <authorList>
            <person name="Triana S."/>
            <person name="Ohm R."/>
            <person name="Gonzalez A."/>
            <person name="DeCock H."/>
            <person name="Restrepo S."/>
            <person name="Celis A."/>
        </authorList>
    </citation>
    <scope>NUCLEOTIDE SEQUENCE [LARGE SCALE GENOMIC DNA]</scope>
    <source>
        <strain evidence="7 8">CBS 1879</strain>
    </source>
</reference>
<dbReference type="OrthoDB" id="10039147at2759"/>
<organism evidence="7 8">
    <name type="scientific">Malassezia pachydermatis</name>
    <dbReference type="NCBI Taxonomy" id="77020"/>
    <lineage>
        <taxon>Eukaryota</taxon>
        <taxon>Fungi</taxon>
        <taxon>Dikarya</taxon>
        <taxon>Basidiomycota</taxon>
        <taxon>Ustilaginomycotina</taxon>
        <taxon>Malasseziomycetes</taxon>
        <taxon>Malasseziales</taxon>
        <taxon>Malasseziaceae</taxon>
        <taxon>Malassezia</taxon>
    </lineage>
</organism>
<evidence type="ECO:0000256" key="6">
    <source>
        <dbReference type="SAM" id="Phobius"/>
    </source>
</evidence>
<dbReference type="PANTHER" id="PTHR12883:SF0">
    <property type="entry name" value="PAT COMPLEX SUBUNIT CCDC47"/>
    <property type="match status" value="1"/>
</dbReference>